<dbReference type="InterPro" id="IPR006118">
    <property type="entry name" value="Recombinase_CS"/>
</dbReference>
<evidence type="ECO:0000256" key="7">
    <source>
        <dbReference type="PROSITE-ProRule" id="PRU10137"/>
    </source>
</evidence>
<comment type="caution">
    <text evidence="9">The sequence shown here is derived from an EMBL/GenBank/DDBJ whole genome shotgun (WGS) entry which is preliminary data.</text>
</comment>
<dbReference type="Pfam" id="PF00239">
    <property type="entry name" value="Resolvase"/>
    <property type="match status" value="1"/>
</dbReference>
<keyword evidence="5" id="KW-0233">DNA recombination</keyword>
<protein>
    <submittedName>
        <fullName evidence="9">DNA invertase Pin-like site-specific DNA recombinase</fullName>
    </submittedName>
</protein>
<dbReference type="Gene3D" id="1.10.10.60">
    <property type="entry name" value="Homeodomain-like"/>
    <property type="match status" value="1"/>
</dbReference>
<keyword evidence="10" id="KW-1185">Reference proteome</keyword>
<evidence type="ECO:0000259" key="8">
    <source>
        <dbReference type="PROSITE" id="PS51736"/>
    </source>
</evidence>
<dbReference type="CDD" id="cd03768">
    <property type="entry name" value="SR_ResInv"/>
    <property type="match status" value="1"/>
</dbReference>
<dbReference type="InterPro" id="IPR036162">
    <property type="entry name" value="Resolvase-like_N_sf"/>
</dbReference>
<dbReference type="PROSITE" id="PS00398">
    <property type="entry name" value="RECOMBINASES_2"/>
    <property type="match status" value="1"/>
</dbReference>
<reference evidence="9 10" key="1">
    <citation type="submission" date="2020-08" db="EMBL/GenBank/DDBJ databases">
        <title>Genomic Encyclopedia of Type Strains, Phase IV (KMG-V): Genome sequencing to study the core and pangenomes of soil and plant-associated prokaryotes.</title>
        <authorList>
            <person name="Whitman W."/>
        </authorList>
    </citation>
    <scope>NUCLEOTIDE SEQUENCE [LARGE SCALE GENOMIC DNA]</scope>
    <source>
        <strain evidence="9 10">M8UP14</strain>
    </source>
</reference>
<feature type="domain" description="Resolvase/invertase-type recombinase catalytic" evidence="8">
    <location>
        <begin position="1"/>
        <end position="134"/>
    </location>
</feature>
<dbReference type="GO" id="GO:0003677">
    <property type="term" value="F:DNA binding"/>
    <property type="evidence" value="ECO:0007669"/>
    <property type="project" value="UniProtKB-KW"/>
</dbReference>
<dbReference type="GO" id="GO:0000150">
    <property type="term" value="F:DNA strand exchange activity"/>
    <property type="evidence" value="ECO:0007669"/>
    <property type="project" value="UniProtKB-KW"/>
</dbReference>
<dbReference type="SMART" id="SM00857">
    <property type="entry name" value="Resolvase"/>
    <property type="match status" value="1"/>
</dbReference>
<dbReference type="PROSITE" id="PS51736">
    <property type="entry name" value="RECOMBINASES_3"/>
    <property type="match status" value="1"/>
</dbReference>
<gene>
    <name evidence="9" type="ORF">HDF16_005028</name>
</gene>
<keyword evidence="4" id="KW-0238">DNA-binding</keyword>
<dbReference type="FunFam" id="3.40.50.1390:FF:000001">
    <property type="entry name" value="DNA recombinase"/>
    <property type="match status" value="1"/>
</dbReference>
<dbReference type="PANTHER" id="PTHR30461:SF2">
    <property type="entry name" value="SERINE RECOMBINASE PINE-RELATED"/>
    <property type="match status" value="1"/>
</dbReference>
<dbReference type="InterPro" id="IPR006119">
    <property type="entry name" value="Resolv_N"/>
</dbReference>
<evidence type="ECO:0000256" key="3">
    <source>
        <dbReference type="ARBA" id="ARBA00023100"/>
    </source>
</evidence>
<name>A0A7W7ZI24_9BACT</name>
<organism evidence="9 10">
    <name type="scientific">Granulicella aggregans</name>
    <dbReference type="NCBI Taxonomy" id="474949"/>
    <lineage>
        <taxon>Bacteria</taxon>
        <taxon>Pseudomonadati</taxon>
        <taxon>Acidobacteriota</taxon>
        <taxon>Terriglobia</taxon>
        <taxon>Terriglobales</taxon>
        <taxon>Acidobacteriaceae</taxon>
        <taxon>Granulicella</taxon>
    </lineage>
</organism>
<dbReference type="InterPro" id="IPR050639">
    <property type="entry name" value="SSR_resolvase"/>
</dbReference>
<accession>A0A7W7ZI24</accession>
<evidence type="ECO:0000256" key="6">
    <source>
        <dbReference type="PIRSR" id="PIRSR606118-50"/>
    </source>
</evidence>
<dbReference type="PROSITE" id="PS00397">
    <property type="entry name" value="RECOMBINASES_1"/>
    <property type="match status" value="1"/>
</dbReference>
<comment type="similarity">
    <text evidence="1">Belongs to the site-specific recombinase resolvase family.</text>
</comment>
<evidence type="ECO:0000313" key="9">
    <source>
        <dbReference type="EMBL" id="MBB5060292.1"/>
    </source>
</evidence>
<feature type="active site" description="O-(5'-phospho-DNA)-serine intermediate" evidence="6 7">
    <location>
        <position position="9"/>
    </location>
</feature>
<dbReference type="EMBL" id="JACHIP010000011">
    <property type="protein sequence ID" value="MBB5060292.1"/>
    <property type="molecule type" value="Genomic_DNA"/>
</dbReference>
<dbReference type="AlphaFoldDB" id="A0A7W7ZI24"/>
<keyword evidence="2" id="KW-0229">DNA integration</keyword>
<evidence type="ECO:0000256" key="5">
    <source>
        <dbReference type="ARBA" id="ARBA00023172"/>
    </source>
</evidence>
<proteinExistence type="inferred from homology"/>
<evidence type="ECO:0000313" key="10">
    <source>
        <dbReference type="Proteomes" id="UP000540989"/>
    </source>
</evidence>
<dbReference type="PANTHER" id="PTHR30461">
    <property type="entry name" value="DNA-INVERTASE FROM LAMBDOID PROPHAGE"/>
    <property type="match status" value="1"/>
</dbReference>
<dbReference type="Proteomes" id="UP000540989">
    <property type="component" value="Unassembled WGS sequence"/>
</dbReference>
<sequence>MIVGYARVSTADQNTEAQIPALKGAKCKRIYQEEGSGRTMDRPELEKCLDNLGPGDTLVVWRLDRLARSLRNLLELVARFEKEGVNFRSLTENFDTTTASGRLVFHFFAALTQFERELIRERTMIGLSAAKARGRTGGRKHKMSSQQIRQIKALWAGRKETKVDLAKSFGVSISTIDRIVRPKSLKA</sequence>
<dbReference type="GO" id="GO:0015074">
    <property type="term" value="P:DNA integration"/>
    <property type="evidence" value="ECO:0007669"/>
    <property type="project" value="UniProtKB-KW"/>
</dbReference>
<evidence type="ECO:0000256" key="1">
    <source>
        <dbReference type="ARBA" id="ARBA00009913"/>
    </source>
</evidence>
<evidence type="ECO:0000256" key="4">
    <source>
        <dbReference type="ARBA" id="ARBA00023125"/>
    </source>
</evidence>
<dbReference type="Gene3D" id="3.40.50.1390">
    <property type="entry name" value="Resolvase, N-terminal catalytic domain"/>
    <property type="match status" value="1"/>
</dbReference>
<dbReference type="SUPFAM" id="SSF53041">
    <property type="entry name" value="Resolvase-like"/>
    <property type="match status" value="1"/>
</dbReference>
<keyword evidence="3" id="KW-0230">DNA invertase</keyword>
<evidence type="ECO:0000256" key="2">
    <source>
        <dbReference type="ARBA" id="ARBA00022908"/>
    </source>
</evidence>